<accession>A0ABU6V5U4</accession>
<evidence type="ECO:0000256" key="3">
    <source>
        <dbReference type="SAM" id="MobiDB-lite"/>
    </source>
</evidence>
<evidence type="ECO:0000313" key="5">
    <source>
        <dbReference type="Proteomes" id="UP001341840"/>
    </source>
</evidence>
<proteinExistence type="predicted"/>
<dbReference type="Proteomes" id="UP001341840">
    <property type="component" value="Unassembled WGS sequence"/>
</dbReference>
<dbReference type="PRINTS" id="PR00301">
    <property type="entry name" value="HEATSHOCK70"/>
</dbReference>
<dbReference type="Gene3D" id="3.30.420.40">
    <property type="match status" value="1"/>
</dbReference>
<evidence type="ECO:0000313" key="4">
    <source>
        <dbReference type="EMBL" id="MED6167870.1"/>
    </source>
</evidence>
<protein>
    <submittedName>
        <fullName evidence="4">Uncharacterized protein</fullName>
    </submittedName>
</protein>
<keyword evidence="5" id="KW-1185">Reference proteome</keyword>
<name>A0ABU6V5U4_9FABA</name>
<dbReference type="InterPro" id="IPR013126">
    <property type="entry name" value="Hsp_70_fam"/>
</dbReference>
<comment type="caution">
    <text evidence="4">The sequence shown here is derived from an EMBL/GenBank/DDBJ whole genome shotgun (WGS) entry which is preliminary data.</text>
</comment>
<organism evidence="4 5">
    <name type="scientific">Stylosanthes scabra</name>
    <dbReference type="NCBI Taxonomy" id="79078"/>
    <lineage>
        <taxon>Eukaryota</taxon>
        <taxon>Viridiplantae</taxon>
        <taxon>Streptophyta</taxon>
        <taxon>Embryophyta</taxon>
        <taxon>Tracheophyta</taxon>
        <taxon>Spermatophyta</taxon>
        <taxon>Magnoliopsida</taxon>
        <taxon>eudicotyledons</taxon>
        <taxon>Gunneridae</taxon>
        <taxon>Pentapetalae</taxon>
        <taxon>rosids</taxon>
        <taxon>fabids</taxon>
        <taxon>Fabales</taxon>
        <taxon>Fabaceae</taxon>
        <taxon>Papilionoideae</taxon>
        <taxon>50 kb inversion clade</taxon>
        <taxon>dalbergioids sensu lato</taxon>
        <taxon>Dalbergieae</taxon>
        <taxon>Pterocarpus clade</taxon>
        <taxon>Stylosanthes</taxon>
    </lineage>
</organism>
<dbReference type="Gene3D" id="3.90.640.10">
    <property type="entry name" value="Actin, Chain A, domain 4"/>
    <property type="match status" value="1"/>
</dbReference>
<dbReference type="SUPFAM" id="SSF100920">
    <property type="entry name" value="Heat shock protein 70kD (HSP70), peptide-binding domain"/>
    <property type="match status" value="1"/>
</dbReference>
<evidence type="ECO:0000256" key="1">
    <source>
        <dbReference type="ARBA" id="ARBA00022741"/>
    </source>
</evidence>
<evidence type="ECO:0000256" key="2">
    <source>
        <dbReference type="ARBA" id="ARBA00022840"/>
    </source>
</evidence>
<sequence length="429" mass="46747">MAVPSSSVRVLRRGWLHRASPIAAKPPPLLATVLPWDRDGDDLAMVQVAQERGPEEKGRRAEIVVCGESEIHVKIPLVAESIAVEALRRGSIMYGSSKSAVSLAIVPILSSTQVMLSGTKGGPPFAELRFRIESPSMNLIEACVAAEAIEVCVVDELASSLPTARNNDLLRGKEVGIDRNSGSNKPHTHTKRTHHANETIIAVEALPQGIKFQFYIIHVKVEELNRDLIGKCKEIIHKCINDAKMDKREVQDVVNFDKTVAYGAAIQATTLSESYSIVPNMVLVDVIPLFLGVAFHGDLRSVVIMQNTAIHGNNLLGLVLLEKLSAVPQNHPINVTFEFDFDGILIGIEEAAKCHVHVILIGTTKHSNSINLTLKGFDRIAREINIVVTAEVGQPVARNMNSIGSIVVLHSKKWDPGGMLYLLYNMGSS</sequence>
<dbReference type="InterPro" id="IPR043129">
    <property type="entry name" value="ATPase_NBD"/>
</dbReference>
<feature type="region of interest" description="Disordered" evidence="3">
    <location>
        <begin position="175"/>
        <end position="194"/>
    </location>
</feature>
<dbReference type="PANTHER" id="PTHR19375">
    <property type="entry name" value="HEAT SHOCK PROTEIN 70KDA"/>
    <property type="match status" value="1"/>
</dbReference>
<reference evidence="4 5" key="1">
    <citation type="journal article" date="2023" name="Plants (Basel)">
        <title>Bridging the Gap: Combining Genomics and Transcriptomics Approaches to Understand Stylosanthes scabra, an Orphan Legume from the Brazilian Caatinga.</title>
        <authorList>
            <person name="Ferreira-Neto J.R.C."/>
            <person name="da Silva M.D."/>
            <person name="Binneck E."/>
            <person name="de Melo N.F."/>
            <person name="da Silva R.H."/>
            <person name="de Melo A.L.T.M."/>
            <person name="Pandolfi V."/>
            <person name="Bustamante F.O."/>
            <person name="Brasileiro-Vidal A.C."/>
            <person name="Benko-Iseppon A.M."/>
        </authorList>
    </citation>
    <scope>NUCLEOTIDE SEQUENCE [LARGE SCALE GENOMIC DNA]</scope>
    <source>
        <tissue evidence="4">Leaves</tissue>
    </source>
</reference>
<gene>
    <name evidence="4" type="ORF">PIB30_006841</name>
</gene>
<dbReference type="InterPro" id="IPR029047">
    <property type="entry name" value="HSP70_peptide-bd_sf"/>
</dbReference>
<keyword evidence="1" id="KW-0547">Nucleotide-binding</keyword>
<dbReference type="EMBL" id="JASCZI010151049">
    <property type="protein sequence ID" value="MED6167870.1"/>
    <property type="molecule type" value="Genomic_DNA"/>
</dbReference>
<dbReference type="Pfam" id="PF00012">
    <property type="entry name" value="HSP70"/>
    <property type="match status" value="1"/>
</dbReference>
<keyword evidence="2" id="KW-0067">ATP-binding</keyword>
<dbReference type="SUPFAM" id="SSF53067">
    <property type="entry name" value="Actin-like ATPase domain"/>
    <property type="match status" value="1"/>
</dbReference>